<dbReference type="Pfam" id="PF00589">
    <property type="entry name" value="Phage_integrase"/>
    <property type="match status" value="1"/>
</dbReference>
<dbReference type="PANTHER" id="PTHR30349">
    <property type="entry name" value="PHAGE INTEGRASE-RELATED"/>
    <property type="match status" value="1"/>
</dbReference>
<accession>A0A1C3RHH1</accession>
<dbReference type="InterPro" id="IPR002104">
    <property type="entry name" value="Integrase_catalytic"/>
</dbReference>
<evidence type="ECO:0000256" key="2">
    <source>
        <dbReference type="ARBA" id="ARBA00022908"/>
    </source>
</evidence>
<dbReference type="Gene3D" id="1.10.443.10">
    <property type="entry name" value="Intergrase catalytic core"/>
    <property type="match status" value="1"/>
</dbReference>
<keyword evidence="4" id="KW-0233">DNA recombination</keyword>
<evidence type="ECO:0000256" key="1">
    <source>
        <dbReference type="ARBA" id="ARBA00008857"/>
    </source>
</evidence>
<dbReference type="InterPro" id="IPR013762">
    <property type="entry name" value="Integrase-like_cat_sf"/>
</dbReference>
<organism evidence="6 7">
    <name type="scientific">Candidatus Terasakiella magnetica</name>
    <dbReference type="NCBI Taxonomy" id="1867952"/>
    <lineage>
        <taxon>Bacteria</taxon>
        <taxon>Pseudomonadati</taxon>
        <taxon>Pseudomonadota</taxon>
        <taxon>Alphaproteobacteria</taxon>
        <taxon>Rhodospirillales</taxon>
        <taxon>Terasakiellaceae</taxon>
        <taxon>Terasakiella</taxon>
    </lineage>
</organism>
<dbReference type="EMBL" id="FLYE01000023">
    <property type="protein sequence ID" value="SCA56728.1"/>
    <property type="molecule type" value="Genomic_DNA"/>
</dbReference>
<keyword evidence="7" id="KW-1185">Reference proteome</keyword>
<keyword evidence="2" id="KW-0229">DNA integration</keyword>
<name>A0A1C3RHH1_9PROT</name>
<dbReference type="InterPro" id="IPR050090">
    <property type="entry name" value="Tyrosine_recombinase_XerCD"/>
</dbReference>
<reference evidence="6 7" key="1">
    <citation type="submission" date="2016-07" db="EMBL/GenBank/DDBJ databases">
        <authorList>
            <person name="Lefevre C.T."/>
        </authorList>
    </citation>
    <scope>NUCLEOTIDE SEQUENCE [LARGE SCALE GENOMIC DNA]</scope>
    <source>
        <strain evidence="6">PR1</strain>
    </source>
</reference>
<evidence type="ECO:0000313" key="7">
    <source>
        <dbReference type="Proteomes" id="UP000231658"/>
    </source>
</evidence>
<protein>
    <submittedName>
        <fullName evidence="6">Phage integrase family protein</fullName>
    </submittedName>
</protein>
<sequence length="206" mass="23547">MLFKKKSVPWNKGKSVGQKKPLTLAEADQIKTYLETEGKLRDLALFSTAFDTMLRGNDLLSIHVKDVQSANGIVRDEIFIRQHKTRREVLVGLSPFTRHTLGRWINHAALHATDFLFIRRRGFEHLPISTDQYRKLVKSWVSAIGLDAVDYSSHSLRRTKAVLVFEKSKNVEAVRHLLGHQRLSSTSAYLNVDKRNALKLAAEFQL</sequence>
<dbReference type="InterPro" id="IPR011010">
    <property type="entry name" value="DNA_brk_join_enz"/>
</dbReference>
<keyword evidence="3" id="KW-0238">DNA-binding</keyword>
<gene>
    <name evidence="6" type="ORF">MTBPR1_30098</name>
</gene>
<dbReference type="OrthoDB" id="5297095at2"/>
<proteinExistence type="inferred from homology"/>
<dbReference type="RefSeq" id="WP_069188806.1">
    <property type="nucleotide sequence ID" value="NZ_FLYE01000023.1"/>
</dbReference>
<dbReference type="Proteomes" id="UP000231658">
    <property type="component" value="Unassembled WGS sequence"/>
</dbReference>
<dbReference type="AlphaFoldDB" id="A0A1C3RHH1"/>
<dbReference type="GO" id="GO:0015074">
    <property type="term" value="P:DNA integration"/>
    <property type="evidence" value="ECO:0007669"/>
    <property type="project" value="UniProtKB-KW"/>
</dbReference>
<dbReference type="PROSITE" id="PS51898">
    <property type="entry name" value="TYR_RECOMBINASE"/>
    <property type="match status" value="1"/>
</dbReference>
<dbReference type="PANTHER" id="PTHR30349:SF41">
    <property type="entry name" value="INTEGRASE_RECOMBINASE PROTEIN MJ0367-RELATED"/>
    <property type="match status" value="1"/>
</dbReference>
<evidence type="ECO:0000259" key="5">
    <source>
        <dbReference type="PROSITE" id="PS51898"/>
    </source>
</evidence>
<feature type="domain" description="Tyr recombinase" evidence="5">
    <location>
        <begin position="17"/>
        <end position="202"/>
    </location>
</feature>
<dbReference type="GO" id="GO:0006310">
    <property type="term" value="P:DNA recombination"/>
    <property type="evidence" value="ECO:0007669"/>
    <property type="project" value="UniProtKB-KW"/>
</dbReference>
<comment type="similarity">
    <text evidence="1">Belongs to the 'phage' integrase family.</text>
</comment>
<evidence type="ECO:0000313" key="6">
    <source>
        <dbReference type="EMBL" id="SCA56728.1"/>
    </source>
</evidence>
<evidence type="ECO:0000256" key="4">
    <source>
        <dbReference type="ARBA" id="ARBA00023172"/>
    </source>
</evidence>
<evidence type="ECO:0000256" key="3">
    <source>
        <dbReference type="ARBA" id="ARBA00023125"/>
    </source>
</evidence>
<dbReference type="GO" id="GO:0003677">
    <property type="term" value="F:DNA binding"/>
    <property type="evidence" value="ECO:0007669"/>
    <property type="project" value="UniProtKB-KW"/>
</dbReference>
<dbReference type="STRING" id="1867952.MTBPR1_30098"/>
<dbReference type="SUPFAM" id="SSF56349">
    <property type="entry name" value="DNA breaking-rejoining enzymes"/>
    <property type="match status" value="1"/>
</dbReference>